<proteinExistence type="predicted"/>
<dbReference type="PANTHER" id="PTHR33210">
    <property type="entry name" value="PROTODERMAL FACTOR 1"/>
    <property type="match status" value="1"/>
</dbReference>
<organism evidence="1">
    <name type="scientific">Oryza glumipatula</name>
    <dbReference type="NCBI Taxonomy" id="40148"/>
    <lineage>
        <taxon>Eukaryota</taxon>
        <taxon>Viridiplantae</taxon>
        <taxon>Streptophyta</taxon>
        <taxon>Embryophyta</taxon>
        <taxon>Tracheophyta</taxon>
        <taxon>Spermatophyta</taxon>
        <taxon>Magnoliopsida</taxon>
        <taxon>Liliopsida</taxon>
        <taxon>Poales</taxon>
        <taxon>Poaceae</taxon>
        <taxon>BOP clade</taxon>
        <taxon>Oryzoideae</taxon>
        <taxon>Oryzeae</taxon>
        <taxon>Oryzinae</taxon>
        <taxon>Oryza</taxon>
    </lineage>
</organism>
<evidence type="ECO:0000313" key="2">
    <source>
        <dbReference type="Proteomes" id="UP000026961"/>
    </source>
</evidence>
<dbReference type="HOGENOM" id="CLU_091868_0_0_1"/>
<reference evidence="1" key="1">
    <citation type="submission" date="2015-04" db="UniProtKB">
        <authorList>
            <consortium name="EnsemblPlants"/>
        </authorList>
    </citation>
    <scope>IDENTIFICATION</scope>
</reference>
<accession>A0A0D9ZN64</accession>
<name>A0A0D9ZN64_9ORYZ</name>
<dbReference type="InterPro" id="IPR039923">
    <property type="entry name" value="Protodermal_1"/>
</dbReference>
<dbReference type="Proteomes" id="UP000026961">
    <property type="component" value="Chromosome 4"/>
</dbReference>
<reference evidence="1" key="2">
    <citation type="submission" date="2018-05" db="EMBL/GenBank/DDBJ databases">
        <title>OgluRS3 (Oryza glumaepatula Reference Sequence Version 3).</title>
        <authorList>
            <person name="Zhang J."/>
            <person name="Kudrna D."/>
            <person name="Lee S."/>
            <person name="Talag J."/>
            <person name="Welchert J."/>
            <person name="Wing R.A."/>
        </authorList>
    </citation>
    <scope>NUCLEOTIDE SEQUENCE [LARGE SCALE GENOMIC DNA]</scope>
</reference>
<dbReference type="EnsemblPlants" id="OGLUM04G18800.1">
    <property type="protein sequence ID" value="OGLUM04G18800.1"/>
    <property type="gene ID" value="OGLUM04G18800"/>
</dbReference>
<dbReference type="STRING" id="40148.A0A0D9ZN64"/>
<keyword evidence="2" id="KW-1185">Reference proteome</keyword>
<dbReference type="Gramene" id="OGLUM04G18800.1">
    <property type="protein sequence ID" value="OGLUM04G18800.1"/>
    <property type="gene ID" value="OGLUM04G18800"/>
</dbReference>
<dbReference type="AlphaFoldDB" id="A0A0D9ZN64"/>
<dbReference type="PANTHER" id="PTHR33210:SF16">
    <property type="entry name" value="OS04G0517000 PROTEIN"/>
    <property type="match status" value="1"/>
</dbReference>
<dbReference type="eggNOG" id="KOG2580">
    <property type="taxonomic scope" value="Eukaryota"/>
</dbReference>
<sequence>MKISHQRGWHVKDKSSHAWAPVHVHPKDGIREHTTTPTPVQPLHTVRVVVSNWAPFKSRAFLGGSSQSVCQCVCGRERETAEAPSAMALLRSLACFLFLLCSSFTFEAVNGRMYGGGDVVEEEEDDSRTVADGARGGAGGWPGYLYTRAVGRCTPQFWSSGAEQWPNIIPQEAAVSKVFGSRSIDRYGPRLTVLEATTRTDDNGSSSAFAKLVKQGSAALLNAYARKGFPLDSWEVKALLLEALVSEDAAAAQADRFEQANESCI</sequence>
<evidence type="ECO:0000313" key="1">
    <source>
        <dbReference type="EnsemblPlants" id="OGLUM04G18800.1"/>
    </source>
</evidence>
<protein>
    <submittedName>
        <fullName evidence="1">Uncharacterized protein</fullName>
    </submittedName>
</protein>